<reference evidence="3" key="1">
    <citation type="journal article" date="2008" name="Nat. Genet.">
        <title>The Pristionchus pacificus genome provides a unique perspective on nematode lifestyle and parasitism.</title>
        <authorList>
            <person name="Dieterich C."/>
            <person name="Clifton S.W."/>
            <person name="Schuster L.N."/>
            <person name="Chinwalla A."/>
            <person name="Delehaunty K."/>
            <person name="Dinkelacker I."/>
            <person name="Fulton L."/>
            <person name="Fulton R."/>
            <person name="Godfrey J."/>
            <person name="Minx P."/>
            <person name="Mitreva M."/>
            <person name="Roeseler W."/>
            <person name="Tian H."/>
            <person name="Witte H."/>
            <person name="Yang S.P."/>
            <person name="Wilson R.K."/>
            <person name="Sommer R.J."/>
        </authorList>
    </citation>
    <scope>NUCLEOTIDE SEQUENCE [LARGE SCALE GENOMIC DNA]</scope>
    <source>
        <strain evidence="3">PS312</strain>
    </source>
</reference>
<evidence type="ECO:0000313" key="3">
    <source>
        <dbReference type="Proteomes" id="UP000005239"/>
    </source>
</evidence>
<dbReference type="EnsemblMetazoa" id="PPA44498.1">
    <property type="protein sequence ID" value="PPA44498.1"/>
    <property type="gene ID" value="WBGene00282867"/>
</dbReference>
<organism evidence="2 3">
    <name type="scientific">Pristionchus pacificus</name>
    <name type="common">Parasitic nematode worm</name>
    <dbReference type="NCBI Taxonomy" id="54126"/>
    <lineage>
        <taxon>Eukaryota</taxon>
        <taxon>Metazoa</taxon>
        <taxon>Ecdysozoa</taxon>
        <taxon>Nematoda</taxon>
        <taxon>Chromadorea</taxon>
        <taxon>Rhabditida</taxon>
        <taxon>Rhabditina</taxon>
        <taxon>Diplogasteromorpha</taxon>
        <taxon>Diplogasteroidea</taxon>
        <taxon>Neodiplogasteridae</taxon>
        <taxon>Pristionchus</taxon>
    </lineage>
</organism>
<dbReference type="AlphaFoldDB" id="A0A2A6BS30"/>
<evidence type="ECO:0000313" key="2">
    <source>
        <dbReference type="EnsemblMetazoa" id="PPA44498.1"/>
    </source>
</evidence>
<feature type="region of interest" description="Disordered" evidence="1">
    <location>
        <begin position="156"/>
        <end position="175"/>
    </location>
</feature>
<evidence type="ECO:0000256" key="1">
    <source>
        <dbReference type="SAM" id="MobiDB-lite"/>
    </source>
</evidence>
<accession>A0A8R1UZI9</accession>
<dbReference type="Proteomes" id="UP000005239">
    <property type="component" value="Unassembled WGS sequence"/>
</dbReference>
<protein>
    <submittedName>
        <fullName evidence="2">Uncharacterized protein</fullName>
    </submittedName>
</protein>
<keyword evidence="3" id="KW-1185">Reference proteome</keyword>
<gene>
    <name evidence="2" type="primary">WBGene00282867</name>
</gene>
<accession>A0A2A6BS30</accession>
<sequence>MNKQQTECPQEHRMLPRLPALRTCMIPRVAFATSSAASACEAPAINYINYAYRGDVQFPLADNKIKLQIVNKWVLNTLALHDYFKDNASLRFANEPHLWDEEVAVSVPAAAAAAGALDGLFEVTTARLTNNLDQRIEFTLQGDNVRWLAMLGGGRPGGGKKAAGGGGWAEEEEGGAGACDTVDACTAKEY</sequence>
<reference evidence="2" key="2">
    <citation type="submission" date="2022-06" db="UniProtKB">
        <authorList>
            <consortium name="EnsemblMetazoa"/>
        </authorList>
    </citation>
    <scope>IDENTIFICATION</scope>
    <source>
        <strain evidence="2">PS312</strain>
    </source>
</reference>
<name>A0A2A6BS30_PRIPA</name>
<feature type="compositionally biased region" description="Gly residues" evidence="1">
    <location>
        <begin position="156"/>
        <end position="168"/>
    </location>
</feature>
<proteinExistence type="predicted"/>